<reference evidence="3 4" key="1">
    <citation type="journal article" date="2020" name="Cell Host Microbe">
        <title>Functional and Genomic Variation between Human-Derived Isolates of Lachnospiraceae Reveals Inter- and Intra-Species Diversity.</title>
        <authorList>
            <person name="Sorbara M.T."/>
            <person name="Littmann E.R."/>
            <person name="Fontana E."/>
            <person name="Moody T.U."/>
            <person name="Kohout C.E."/>
            <person name="Gjonbalaj M."/>
            <person name="Eaton V."/>
            <person name="Seok R."/>
            <person name="Leiner I.M."/>
            <person name="Pamer E.G."/>
        </authorList>
    </citation>
    <scope>NUCLEOTIDE SEQUENCE [LARGE SCALE GENOMIC DNA]</scope>
    <source>
        <strain evidence="2 3">MSK.17.11</strain>
        <strain evidence="1 4">MSK.17.38</strain>
    </source>
</reference>
<evidence type="ECO:0000313" key="4">
    <source>
        <dbReference type="Proteomes" id="UP000701680"/>
    </source>
</evidence>
<reference evidence="2" key="2">
    <citation type="submission" date="2020-02" db="EMBL/GenBank/DDBJ databases">
        <authorList>
            <person name="Littmann E."/>
            <person name="Sorbara M."/>
        </authorList>
    </citation>
    <scope>NUCLEOTIDE SEQUENCE</scope>
    <source>
        <strain evidence="2">MSK.17.11</strain>
        <strain evidence="1">MSK.17.38</strain>
    </source>
</reference>
<dbReference type="EMBL" id="JAAITX010000002">
    <property type="protein sequence ID" value="NVH57650.1"/>
    <property type="molecule type" value="Genomic_DNA"/>
</dbReference>
<accession>A0A850HGI4</accession>
<dbReference type="RefSeq" id="WP_159459870.1">
    <property type="nucleotide sequence ID" value="NZ_JAAITX010000002.1"/>
</dbReference>
<evidence type="ECO:0000313" key="2">
    <source>
        <dbReference type="EMBL" id="NVH57650.1"/>
    </source>
</evidence>
<proteinExistence type="predicted"/>
<dbReference type="Proteomes" id="UP000701680">
    <property type="component" value="Unassembled WGS sequence"/>
</dbReference>
<evidence type="ECO:0000313" key="1">
    <source>
        <dbReference type="EMBL" id="NSK14263.1"/>
    </source>
</evidence>
<dbReference type="Proteomes" id="UP000528555">
    <property type="component" value="Unassembled WGS sequence"/>
</dbReference>
<dbReference type="EMBL" id="JAAIUO010000002">
    <property type="protein sequence ID" value="NSK14263.1"/>
    <property type="molecule type" value="Genomic_DNA"/>
</dbReference>
<comment type="caution">
    <text evidence="2">The sequence shown here is derived from an EMBL/GenBank/DDBJ whole genome shotgun (WGS) entry which is preliminary data.</text>
</comment>
<protein>
    <submittedName>
        <fullName evidence="2">Uncharacterized protein</fullName>
    </submittedName>
</protein>
<keyword evidence="3" id="KW-1185">Reference proteome</keyword>
<evidence type="ECO:0000313" key="3">
    <source>
        <dbReference type="Proteomes" id="UP000528555"/>
    </source>
</evidence>
<name>A0A850HGI4_9FIRM</name>
<dbReference type="AlphaFoldDB" id="A0A850HGI4"/>
<sequence length="55" mass="6213">MSSVLVIVSIAFAGFLAYIIGERIHEIRTALICNESTEKSRHEKEHFAVVRTMHA</sequence>
<organism evidence="2 3">
    <name type="scientific">Dorea phocaeensis</name>
    <dbReference type="NCBI Taxonomy" id="2040291"/>
    <lineage>
        <taxon>Bacteria</taxon>
        <taxon>Bacillati</taxon>
        <taxon>Bacillota</taxon>
        <taxon>Clostridia</taxon>
        <taxon>Lachnospirales</taxon>
        <taxon>Lachnospiraceae</taxon>
        <taxon>Dorea</taxon>
    </lineage>
</organism>
<gene>
    <name evidence="2" type="ORF">G5A66_03085</name>
    <name evidence="1" type="ORF">G5A75_05115</name>
</gene>